<dbReference type="Pfam" id="PF00196">
    <property type="entry name" value="GerE"/>
    <property type="match status" value="1"/>
</dbReference>
<gene>
    <name evidence="8" type="ORF">FG486_16765</name>
</gene>
<dbReference type="CDD" id="cd06170">
    <property type="entry name" value="LuxR_C_like"/>
    <property type="match status" value="1"/>
</dbReference>
<evidence type="ECO:0000256" key="2">
    <source>
        <dbReference type="ARBA" id="ARBA00023015"/>
    </source>
</evidence>
<dbReference type="Gene3D" id="3.40.50.2300">
    <property type="match status" value="1"/>
</dbReference>
<dbReference type="EMBL" id="VDES01000003">
    <property type="protein sequence ID" value="MBA1375997.1"/>
    <property type="molecule type" value="Genomic_DNA"/>
</dbReference>
<dbReference type="SMART" id="SM00448">
    <property type="entry name" value="REC"/>
    <property type="match status" value="1"/>
</dbReference>
<evidence type="ECO:0000256" key="4">
    <source>
        <dbReference type="ARBA" id="ARBA00023163"/>
    </source>
</evidence>
<keyword evidence="9" id="KW-1185">Reference proteome</keyword>
<protein>
    <submittedName>
        <fullName evidence="8">Response regulator transcription factor</fullName>
    </submittedName>
</protein>
<dbReference type="PROSITE" id="PS50043">
    <property type="entry name" value="HTH_LUXR_2"/>
    <property type="match status" value="1"/>
</dbReference>
<evidence type="ECO:0000313" key="8">
    <source>
        <dbReference type="EMBL" id="MBA1375997.1"/>
    </source>
</evidence>
<dbReference type="InterPro" id="IPR001789">
    <property type="entry name" value="Sig_transdc_resp-reg_receiver"/>
</dbReference>
<dbReference type="SUPFAM" id="SSF46894">
    <property type="entry name" value="C-terminal effector domain of the bipartite response regulators"/>
    <property type="match status" value="1"/>
</dbReference>
<name>A0A7V8UA30_9SPHN</name>
<dbReference type="GO" id="GO:0000160">
    <property type="term" value="P:phosphorelay signal transduction system"/>
    <property type="evidence" value="ECO:0007669"/>
    <property type="project" value="InterPro"/>
</dbReference>
<evidence type="ECO:0000256" key="5">
    <source>
        <dbReference type="PROSITE-ProRule" id="PRU00169"/>
    </source>
</evidence>
<dbReference type="InterPro" id="IPR058245">
    <property type="entry name" value="NreC/VraR/RcsB-like_REC"/>
</dbReference>
<reference evidence="8 9" key="1">
    <citation type="journal article" date="1994" name="Int. J. Syst. Bacteriol.">
        <title>Phylogenetic positions of novel aerobic, bacteriochlorophyll a-containing bacteria and description of Roseococcus thiosulfatophilus gen. nov., sp. nov., Erythromicrobium ramosum gen. nov., sp. nov., and Erythrobacter litoralis sp. nov.</title>
        <authorList>
            <person name="Yurkov V."/>
            <person name="Stackebrandt E."/>
            <person name="Holmes A."/>
            <person name="Fuerst J.A."/>
            <person name="Hugenholtz P."/>
            <person name="Golecki J."/>
            <person name="Gad'on N."/>
            <person name="Gorlenko V.M."/>
            <person name="Kompantseva E.I."/>
            <person name="Drews G."/>
        </authorList>
    </citation>
    <scope>NUCLEOTIDE SEQUENCE [LARGE SCALE GENOMIC DNA]</scope>
    <source>
        <strain evidence="8 9">KR-99</strain>
    </source>
</reference>
<dbReference type="RefSeq" id="WP_181268388.1">
    <property type="nucleotide sequence ID" value="NZ_BAAAGB010000001.1"/>
</dbReference>
<evidence type="ECO:0000256" key="1">
    <source>
        <dbReference type="ARBA" id="ARBA00022553"/>
    </source>
</evidence>
<dbReference type="GO" id="GO:0003677">
    <property type="term" value="F:DNA binding"/>
    <property type="evidence" value="ECO:0007669"/>
    <property type="project" value="UniProtKB-KW"/>
</dbReference>
<feature type="domain" description="Response regulatory" evidence="7">
    <location>
        <begin position="10"/>
        <end position="124"/>
    </location>
</feature>
<dbReference type="Proteomes" id="UP000589292">
    <property type="component" value="Unassembled WGS sequence"/>
</dbReference>
<dbReference type="InterPro" id="IPR000792">
    <property type="entry name" value="Tscrpt_reg_LuxR_C"/>
</dbReference>
<comment type="caution">
    <text evidence="8">The sequence shown here is derived from an EMBL/GenBank/DDBJ whole genome shotgun (WGS) entry which is preliminary data.</text>
</comment>
<dbReference type="InterPro" id="IPR016032">
    <property type="entry name" value="Sig_transdc_resp-reg_C-effctor"/>
</dbReference>
<dbReference type="InterPro" id="IPR011006">
    <property type="entry name" value="CheY-like_superfamily"/>
</dbReference>
<proteinExistence type="predicted"/>
<keyword evidence="2" id="KW-0805">Transcription regulation</keyword>
<evidence type="ECO:0000313" key="9">
    <source>
        <dbReference type="Proteomes" id="UP000589292"/>
    </source>
</evidence>
<keyword evidence="4" id="KW-0804">Transcription</keyword>
<sequence length="218" mass="23434">MTENERPSARIAIVEDDPMVRQYFQGIIAMEPGFQILGMAPDIASADALIDQSPDLFLLDIGLPDGLGYDLVPKIKQHAGSKALIISTFGDRETVVKAIMTGADGYLLKDSSPQVILDGIAATLDGGAPVSPAAAIYLLGFLRADPEPIGIVSPESRLSQRETELLQAFARGESYKQAARTLGISPHTVGTHVKSIYRKLEVNSRSEAIREAFRSGQV</sequence>
<evidence type="ECO:0000256" key="3">
    <source>
        <dbReference type="ARBA" id="ARBA00023125"/>
    </source>
</evidence>
<dbReference type="PROSITE" id="PS50110">
    <property type="entry name" value="RESPONSE_REGULATORY"/>
    <property type="match status" value="1"/>
</dbReference>
<dbReference type="SUPFAM" id="SSF52172">
    <property type="entry name" value="CheY-like"/>
    <property type="match status" value="1"/>
</dbReference>
<dbReference type="InterPro" id="IPR039420">
    <property type="entry name" value="WalR-like"/>
</dbReference>
<feature type="domain" description="HTH luxR-type" evidence="6">
    <location>
        <begin position="151"/>
        <end position="216"/>
    </location>
</feature>
<feature type="modified residue" description="4-aspartylphosphate" evidence="5">
    <location>
        <position position="60"/>
    </location>
</feature>
<evidence type="ECO:0000259" key="6">
    <source>
        <dbReference type="PROSITE" id="PS50043"/>
    </source>
</evidence>
<dbReference type="SMART" id="SM00421">
    <property type="entry name" value="HTH_LUXR"/>
    <property type="match status" value="1"/>
</dbReference>
<dbReference type="PANTHER" id="PTHR43214">
    <property type="entry name" value="TWO-COMPONENT RESPONSE REGULATOR"/>
    <property type="match status" value="1"/>
</dbReference>
<dbReference type="Pfam" id="PF00072">
    <property type="entry name" value="Response_reg"/>
    <property type="match status" value="1"/>
</dbReference>
<dbReference type="CDD" id="cd17535">
    <property type="entry name" value="REC_NarL-like"/>
    <property type="match status" value="1"/>
</dbReference>
<dbReference type="GO" id="GO:0006355">
    <property type="term" value="P:regulation of DNA-templated transcription"/>
    <property type="evidence" value="ECO:0007669"/>
    <property type="project" value="InterPro"/>
</dbReference>
<keyword evidence="3" id="KW-0238">DNA-binding</keyword>
<organism evidence="8 9">
    <name type="scientific">Sphingomonas ursincola</name>
    <dbReference type="NCBI Taxonomy" id="56361"/>
    <lineage>
        <taxon>Bacteria</taxon>
        <taxon>Pseudomonadati</taxon>
        <taxon>Pseudomonadota</taxon>
        <taxon>Alphaproteobacteria</taxon>
        <taxon>Sphingomonadales</taxon>
        <taxon>Sphingomonadaceae</taxon>
        <taxon>Sphingomonas</taxon>
    </lineage>
</organism>
<dbReference type="PANTHER" id="PTHR43214:SF41">
    <property type="entry name" value="NITRATE_NITRITE RESPONSE REGULATOR PROTEIN NARP"/>
    <property type="match status" value="1"/>
</dbReference>
<accession>A0A7V8UA30</accession>
<dbReference type="AlphaFoldDB" id="A0A7V8UA30"/>
<keyword evidence="1 5" id="KW-0597">Phosphoprotein</keyword>
<dbReference type="PRINTS" id="PR00038">
    <property type="entry name" value="HTHLUXR"/>
</dbReference>
<evidence type="ECO:0000259" key="7">
    <source>
        <dbReference type="PROSITE" id="PS50110"/>
    </source>
</evidence>